<evidence type="ECO:0000256" key="9">
    <source>
        <dbReference type="ARBA" id="ARBA00023306"/>
    </source>
</evidence>
<comment type="similarity">
    <text evidence="10">Belongs to the 'phage' integrase family. XerC subfamily.</text>
</comment>
<keyword evidence="5 10" id="KW-0159">Chromosome partition</keyword>
<keyword evidence="3 10" id="KW-0963">Cytoplasm</keyword>
<dbReference type="InterPro" id="IPR004107">
    <property type="entry name" value="Integrase_SAM-like_N"/>
</dbReference>
<evidence type="ECO:0000313" key="14">
    <source>
        <dbReference type="Proteomes" id="UP001407405"/>
    </source>
</evidence>
<comment type="subunit">
    <text evidence="10">Forms a cyclic heterotetrameric complex composed of two molecules of XerC and two molecules of XerD.</text>
</comment>
<dbReference type="Gene3D" id="1.10.150.130">
    <property type="match status" value="1"/>
</dbReference>
<dbReference type="InterPro" id="IPR002104">
    <property type="entry name" value="Integrase_catalytic"/>
</dbReference>
<comment type="caution">
    <text evidence="10">Lacks conserved residue(s) required for the propagation of feature annotation.</text>
</comment>
<dbReference type="Gene3D" id="1.10.443.10">
    <property type="entry name" value="Intergrase catalytic core"/>
    <property type="match status" value="1"/>
</dbReference>
<evidence type="ECO:0000259" key="11">
    <source>
        <dbReference type="PROSITE" id="PS51898"/>
    </source>
</evidence>
<organism evidence="13 14">
    <name type="scientific">Anoxynatronum sibiricum</name>
    <dbReference type="NCBI Taxonomy" id="210623"/>
    <lineage>
        <taxon>Bacteria</taxon>
        <taxon>Bacillati</taxon>
        <taxon>Bacillota</taxon>
        <taxon>Clostridia</taxon>
        <taxon>Eubacteriales</taxon>
        <taxon>Clostridiaceae</taxon>
        <taxon>Anoxynatronum</taxon>
    </lineage>
</organism>
<keyword evidence="4 10" id="KW-0132">Cell division</keyword>
<evidence type="ECO:0000256" key="3">
    <source>
        <dbReference type="ARBA" id="ARBA00022490"/>
    </source>
</evidence>
<evidence type="ECO:0000259" key="12">
    <source>
        <dbReference type="PROSITE" id="PS51900"/>
    </source>
</evidence>
<dbReference type="SUPFAM" id="SSF56349">
    <property type="entry name" value="DNA breaking-rejoining enzymes"/>
    <property type="match status" value="1"/>
</dbReference>
<reference evidence="13 14" key="1">
    <citation type="submission" date="2024-04" db="EMBL/GenBank/DDBJ databases">
        <title>Genome sequencing and metabolic network reconstruction of aminoacids and betaine degradation by Anoxynatronum sibiricum.</title>
        <authorList>
            <person name="Detkova E.N."/>
            <person name="Boltjanskaja Y.V."/>
            <person name="Mardanov A.V."/>
            <person name="Kevbrin V."/>
        </authorList>
    </citation>
    <scope>NUCLEOTIDE SEQUENCE [LARGE SCALE GENOMIC DNA]</scope>
    <source>
        <strain evidence="13 14">Z-7981</strain>
    </source>
</reference>
<dbReference type="InterPro" id="IPR013762">
    <property type="entry name" value="Integrase-like_cat_sf"/>
</dbReference>
<dbReference type="NCBIfam" id="NF001399">
    <property type="entry name" value="PRK00283.1"/>
    <property type="match status" value="1"/>
</dbReference>
<evidence type="ECO:0000256" key="7">
    <source>
        <dbReference type="ARBA" id="ARBA00023125"/>
    </source>
</evidence>
<evidence type="ECO:0000256" key="8">
    <source>
        <dbReference type="ARBA" id="ARBA00023172"/>
    </source>
</evidence>
<keyword evidence="8 10" id="KW-0233">DNA recombination</keyword>
<sequence length="291" mass="33449">MEALMQQYRTYLVKDRKLSSNTLESYQRDLQQFFAYLGEQGVPHPSDASQTTLIGYCLSMEHKGRAPSTIARNVASLRCFYHYLLQQQMIRQNPAEQLESPRSQKRLPSILSFDEVEKLLHQPSGKGFKAYRDKAMLELLYATGIRVSELISLHLKDVDLSLGFVRCCQERSRERIIPLGSKAIESVRRYLEKYRPHSDQTLLFLNVQGKPLTRQGFWKIVKSYAVKAGIDKPITPHTLRHSFATHLLQNGADLQAVQEMMGHSDISTTQVYAQMIHSRIKDVYNKAHPRA</sequence>
<dbReference type="InterPro" id="IPR010998">
    <property type="entry name" value="Integrase_recombinase_N"/>
</dbReference>
<feature type="active site" description="O-(3'-phospho-DNA)-tyrosine intermediate" evidence="10">
    <location>
        <position position="272"/>
    </location>
</feature>
<feature type="active site" evidence="10">
    <location>
        <position position="263"/>
    </location>
</feature>
<dbReference type="RefSeq" id="WP_343184700.1">
    <property type="nucleotide sequence ID" value="NZ_JBCITM010000002.1"/>
</dbReference>
<dbReference type="Pfam" id="PF02899">
    <property type="entry name" value="Phage_int_SAM_1"/>
    <property type="match status" value="1"/>
</dbReference>
<dbReference type="PROSITE" id="PS51900">
    <property type="entry name" value="CB"/>
    <property type="match status" value="1"/>
</dbReference>
<dbReference type="InterPro" id="IPR011932">
    <property type="entry name" value="Recomb_XerD"/>
</dbReference>
<feature type="domain" description="Tyr recombinase" evidence="11">
    <location>
        <begin position="106"/>
        <end position="285"/>
    </location>
</feature>
<dbReference type="Pfam" id="PF00589">
    <property type="entry name" value="Phage_integrase"/>
    <property type="match status" value="1"/>
</dbReference>
<dbReference type="NCBIfam" id="NF040815">
    <property type="entry name" value="recomb_XerA_Arch"/>
    <property type="match status" value="1"/>
</dbReference>
<comment type="similarity">
    <text evidence="2">Belongs to the 'phage' integrase family. XerD subfamily.</text>
</comment>
<name>A0ABU9VQF5_9CLOT</name>
<keyword evidence="14" id="KW-1185">Reference proteome</keyword>
<comment type="subcellular location">
    <subcellularLocation>
        <location evidence="1 10">Cytoplasm</location>
    </subcellularLocation>
</comment>
<dbReference type="CDD" id="cd00798">
    <property type="entry name" value="INT_XerDC_C"/>
    <property type="match status" value="1"/>
</dbReference>
<evidence type="ECO:0000256" key="1">
    <source>
        <dbReference type="ARBA" id="ARBA00004496"/>
    </source>
</evidence>
<dbReference type="PROSITE" id="PS51898">
    <property type="entry name" value="TYR_RECOMBINASE"/>
    <property type="match status" value="1"/>
</dbReference>
<keyword evidence="6 10" id="KW-0229">DNA integration</keyword>
<gene>
    <name evidence="13" type="primary">xerD</name>
    <name evidence="10" type="synonym">xerC</name>
    <name evidence="13" type="ORF">AAIG11_02495</name>
</gene>
<comment type="function">
    <text evidence="10">Site-specific tyrosine recombinase, which acts by catalyzing the cutting and rejoining of the recombining DNA molecules. The XerC-XerD complex is essential to convert dimers of the bacterial chromosome into monomers to permit their segregation at cell division. It also contributes to the segregational stability of plasmids.</text>
</comment>
<evidence type="ECO:0000256" key="10">
    <source>
        <dbReference type="HAMAP-Rule" id="MF_01808"/>
    </source>
</evidence>
<dbReference type="HAMAP" id="MF_01808">
    <property type="entry name" value="Recomb_XerC_XerD"/>
    <property type="match status" value="1"/>
</dbReference>
<dbReference type="Proteomes" id="UP001407405">
    <property type="component" value="Unassembled WGS sequence"/>
</dbReference>
<dbReference type="PANTHER" id="PTHR30349:SF81">
    <property type="entry name" value="TYROSINE RECOMBINASE XERC"/>
    <property type="match status" value="1"/>
</dbReference>
<dbReference type="InterPro" id="IPR050090">
    <property type="entry name" value="Tyrosine_recombinase_XerCD"/>
</dbReference>
<comment type="caution">
    <text evidence="13">The sequence shown here is derived from an EMBL/GenBank/DDBJ whole genome shotgun (WGS) entry which is preliminary data.</text>
</comment>
<accession>A0ABU9VQF5</accession>
<proteinExistence type="inferred from homology"/>
<dbReference type="PANTHER" id="PTHR30349">
    <property type="entry name" value="PHAGE INTEGRASE-RELATED"/>
    <property type="match status" value="1"/>
</dbReference>
<feature type="active site" evidence="10">
    <location>
        <position position="240"/>
    </location>
</feature>
<evidence type="ECO:0000256" key="5">
    <source>
        <dbReference type="ARBA" id="ARBA00022829"/>
    </source>
</evidence>
<feature type="active site" evidence="10">
    <location>
        <position position="146"/>
    </location>
</feature>
<dbReference type="InterPro" id="IPR011010">
    <property type="entry name" value="DNA_brk_join_enz"/>
</dbReference>
<keyword evidence="9 10" id="KW-0131">Cell cycle</keyword>
<evidence type="ECO:0000256" key="6">
    <source>
        <dbReference type="ARBA" id="ARBA00022908"/>
    </source>
</evidence>
<dbReference type="InterPro" id="IPR023009">
    <property type="entry name" value="Tyrosine_recombinase_XerC/XerD"/>
</dbReference>
<evidence type="ECO:0000313" key="13">
    <source>
        <dbReference type="EMBL" id="MEN1759332.1"/>
    </source>
</evidence>
<keyword evidence="7 10" id="KW-0238">DNA-binding</keyword>
<dbReference type="EMBL" id="JBCITM010000002">
    <property type="protein sequence ID" value="MEN1759332.1"/>
    <property type="molecule type" value="Genomic_DNA"/>
</dbReference>
<feature type="domain" description="Core-binding (CB)" evidence="12">
    <location>
        <begin position="1"/>
        <end position="85"/>
    </location>
</feature>
<dbReference type="InterPro" id="IPR044068">
    <property type="entry name" value="CB"/>
</dbReference>
<dbReference type="NCBIfam" id="TIGR02225">
    <property type="entry name" value="recomb_XerD"/>
    <property type="match status" value="1"/>
</dbReference>
<evidence type="ECO:0000256" key="2">
    <source>
        <dbReference type="ARBA" id="ARBA00010450"/>
    </source>
</evidence>
<feature type="active site" evidence="10">
    <location>
        <position position="237"/>
    </location>
</feature>
<evidence type="ECO:0000256" key="4">
    <source>
        <dbReference type="ARBA" id="ARBA00022618"/>
    </source>
</evidence>
<protein>
    <recommendedName>
        <fullName evidence="10">Tyrosine recombinase XerC</fullName>
    </recommendedName>
</protein>